<dbReference type="InterPro" id="IPR038299">
    <property type="entry name" value="DAO_C_sf"/>
</dbReference>
<sequence>MPTRRQQLKALKDDTYDVLVIGGGAVGCGCALDAAARGLRTALIDAGDFAGGASSRSSKLVEGCGVQLQAAIQGGDLPQMYRLQQMLSERATMLRIAPHLHRMQPMLMPVYSALRLPVLWLGLKLYDAMSGSANLRASHFLSAEATLCEFPMLRRHNLIGSLVYYDSQFDDARMCLALALTAARHDATVVNYVKLNELLPVSEDSHSRKAVVEDVLTENSFVINTRCLINATGAGTDALRQLDDCEVEAIAESAQLGTHIALPGHFGSPQCGLMIPASAGHSDERPFYMLPFENRTVVGCVETTVPDESDEPRSSTALKCEAVDELLEQTRHALNECVVLRPRHVLSTWSGAKPTILCPESDDQSKISSEFLLEVSDSQLITLAGGSWSSYRVMAANAIDTAIERCCLEPQSAVSATDQLVLDGSEEHYDLLPLDLIQNYNLPSDVAHHLADAYGCHAPRVLCNTSESERQRLHPNFPYIKAEVDYACECEYACQLVDVIARRLRVAFVDASAAFQMLPNVLSIMAKHRCWAGSAQKLQLKLAKRFLMRQMGLGTVVRYQPLPKPQSKQSNS</sequence>
<evidence type="ECO:0000256" key="3">
    <source>
        <dbReference type="ARBA" id="ARBA00013029"/>
    </source>
</evidence>
<evidence type="ECO:0000256" key="4">
    <source>
        <dbReference type="ARBA" id="ARBA00022630"/>
    </source>
</evidence>
<dbReference type="InterPro" id="IPR000447">
    <property type="entry name" value="G3P_DH_FAD-dep"/>
</dbReference>
<dbReference type="PANTHER" id="PTHR11985:SF15">
    <property type="entry name" value="GLYCEROL-3-PHOSPHATE DEHYDROGENASE, MITOCHONDRIAL"/>
    <property type="match status" value="1"/>
</dbReference>
<keyword evidence="11" id="KW-1185">Reference proteome</keyword>
<comment type="catalytic activity">
    <reaction evidence="7">
        <text>a quinone + sn-glycerol 3-phosphate = dihydroxyacetone phosphate + a quinol</text>
        <dbReference type="Rhea" id="RHEA:18977"/>
        <dbReference type="ChEBI" id="CHEBI:24646"/>
        <dbReference type="ChEBI" id="CHEBI:57597"/>
        <dbReference type="ChEBI" id="CHEBI:57642"/>
        <dbReference type="ChEBI" id="CHEBI:132124"/>
        <dbReference type="EC" id="1.1.5.3"/>
    </reaction>
</comment>
<keyword evidence="5" id="KW-0274">FAD</keyword>
<evidence type="ECO:0000256" key="6">
    <source>
        <dbReference type="ARBA" id="ARBA00023002"/>
    </source>
</evidence>
<dbReference type="PRINTS" id="PR01001">
    <property type="entry name" value="FADG3PDH"/>
</dbReference>
<accession>A0AAD4PMY2</accession>
<evidence type="ECO:0000256" key="7">
    <source>
        <dbReference type="RuleBase" id="RU361217"/>
    </source>
</evidence>
<dbReference type="InterPro" id="IPR031656">
    <property type="entry name" value="DAO_C"/>
</dbReference>
<organism evidence="10 11">
    <name type="scientific">Drosophila rubida</name>
    <dbReference type="NCBI Taxonomy" id="30044"/>
    <lineage>
        <taxon>Eukaryota</taxon>
        <taxon>Metazoa</taxon>
        <taxon>Ecdysozoa</taxon>
        <taxon>Arthropoda</taxon>
        <taxon>Hexapoda</taxon>
        <taxon>Insecta</taxon>
        <taxon>Pterygota</taxon>
        <taxon>Neoptera</taxon>
        <taxon>Endopterygota</taxon>
        <taxon>Diptera</taxon>
        <taxon>Brachycera</taxon>
        <taxon>Muscomorpha</taxon>
        <taxon>Ephydroidea</taxon>
        <taxon>Drosophilidae</taxon>
        <taxon>Drosophila</taxon>
    </lineage>
</organism>
<dbReference type="GO" id="GO:0006072">
    <property type="term" value="P:glycerol-3-phosphate metabolic process"/>
    <property type="evidence" value="ECO:0007669"/>
    <property type="project" value="UniProtKB-UniRule"/>
</dbReference>
<evidence type="ECO:0000256" key="1">
    <source>
        <dbReference type="ARBA" id="ARBA00001974"/>
    </source>
</evidence>
<dbReference type="Gene3D" id="3.30.9.10">
    <property type="entry name" value="D-Amino Acid Oxidase, subunit A, domain 2"/>
    <property type="match status" value="1"/>
</dbReference>
<evidence type="ECO:0000313" key="11">
    <source>
        <dbReference type="Proteomes" id="UP001200034"/>
    </source>
</evidence>
<comment type="cofactor">
    <cofactor evidence="1 7">
        <name>FAD</name>
        <dbReference type="ChEBI" id="CHEBI:57692"/>
    </cofactor>
</comment>
<dbReference type="GO" id="GO:0004368">
    <property type="term" value="F:glycerol-3-phosphate dehydrogenase (quinone) activity"/>
    <property type="evidence" value="ECO:0007669"/>
    <property type="project" value="UniProtKB-EC"/>
</dbReference>
<protein>
    <recommendedName>
        <fullName evidence="3 7">Glycerol-3-phosphate dehydrogenase</fullName>
        <ecNumber evidence="3 7">1.1.5.3</ecNumber>
    </recommendedName>
</protein>
<dbReference type="InterPro" id="IPR006076">
    <property type="entry name" value="FAD-dep_OxRdtase"/>
</dbReference>
<feature type="domain" description="FAD dependent oxidoreductase" evidence="8">
    <location>
        <begin position="17"/>
        <end position="359"/>
    </location>
</feature>
<evidence type="ECO:0000259" key="9">
    <source>
        <dbReference type="Pfam" id="PF16901"/>
    </source>
</evidence>
<reference evidence="10" key="1">
    <citation type="journal article" date="2021" name="Mol. Ecol. Resour.">
        <title>Phylogenomic analyses of the genus Drosophila reveals genomic signals of climate adaptation.</title>
        <authorList>
            <person name="Li F."/>
            <person name="Rane R.V."/>
            <person name="Luria V."/>
            <person name="Xiong Z."/>
            <person name="Chen J."/>
            <person name="Li Z."/>
            <person name="Catullo R.A."/>
            <person name="Griffin P.C."/>
            <person name="Schiffer M."/>
            <person name="Pearce S."/>
            <person name="Lee S.F."/>
            <person name="McElroy K."/>
            <person name="Stocker A."/>
            <person name="Shirriffs J."/>
            <person name="Cockerell F."/>
            <person name="Coppin C."/>
            <person name="Sgro C.M."/>
            <person name="Karger A."/>
            <person name="Cain J.W."/>
            <person name="Weber J.A."/>
            <person name="Santpere G."/>
            <person name="Kirschner M.W."/>
            <person name="Hoffmann A.A."/>
            <person name="Oakeshott J.G."/>
            <person name="Zhang G."/>
        </authorList>
    </citation>
    <scope>NUCLEOTIDE SEQUENCE</scope>
    <source>
        <strain evidence="10">BGI-SZ-2011g</strain>
    </source>
</reference>
<comment type="caution">
    <text evidence="10">The sequence shown here is derived from an EMBL/GenBank/DDBJ whole genome shotgun (WGS) entry which is preliminary data.</text>
</comment>
<comment type="similarity">
    <text evidence="2 7">Belongs to the FAD-dependent glycerol-3-phosphate dehydrogenase family.</text>
</comment>
<evidence type="ECO:0000256" key="2">
    <source>
        <dbReference type="ARBA" id="ARBA00007330"/>
    </source>
</evidence>
<keyword evidence="6 7" id="KW-0560">Oxidoreductase</keyword>
<dbReference type="AlphaFoldDB" id="A0AAD4PMY2"/>
<keyword evidence="4 7" id="KW-0285">Flavoprotein</keyword>
<dbReference type="Gene3D" id="1.10.8.870">
    <property type="entry name" value="Alpha-glycerophosphate oxidase, cap domain"/>
    <property type="match status" value="1"/>
</dbReference>
<gene>
    <name evidence="10" type="ORF">KR093_002242</name>
</gene>
<dbReference type="EC" id="1.1.5.3" evidence="3 7"/>
<feature type="domain" description="Alpha-glycerophosphate oxidase C-terminal" evidence="9">
    <location>
        <begin position="415"/>
        <end position="532"/>
    </location>
</feature>
<evidence type="ECO:0000259" key="8">
    <source>
        <dbReference type="Pfam" id="PF01266"/>
    </source>
</evidence>
<dbReference type="PANTHER" id="PTHR11985">
    <property type="entry name" value="GLYCEROL-3-PHOSPHATE DEHYDROGENASE"/>
    <property type="match status" value="1"/>
</dbReference>
<name>A0AAD4PMY2_9MUSC</name>
<dbReference type="EMBL" id="JAJJHW010001127">
    <property type="protein sequence ID" value="KAH8376922.1"/>
    <property type="molecule type" value="Genomic_DNA"/>
</dbReference>
<evidence type="ECO:0000256" key="5">
    <source>
        <dbReference type="ARBA" id="ARBA00022827"/>
    </source>
</evidence>
<dbReference type="PROSITE" id="PS00977">
    <property type="entry name" value="FAD_G3PDH_1"/>
    <property type="match status" value="1"/>
</dbReference>
<dbReference type="InterPro" id="IPR036188">
    <property type="entry name" value="FAD/NAD-bd_sf"/>
</dbReference>
<dbReference type="SUPFAM" id="SSF51905">
    <property type="entry name" value="FAD/NAD(P)-binding domain"/>
    <property type="match status" value="1"/>
</dbReference>
<evidence type="ECO:0000313" key="10">
    <source>
        <dbReference type="EMBL" id="KAH8376922.1"/>
    </source>
</evidence>
<dbReference type="PROSITE" id="PS51257">
    <property type="entry name" value="PROKAR_LIPOPROTEIN"/>
    <property type="match status" value="1"/>
</dbReference>
<dbReference type="Pfam" id="PF01266">
    <property type="entry name" value="DAO"/>
    <property type="match status" value="1"/>
</dbReference>
<dbReference type="Gene3D" id="3.50.50.60">
    <property type="entry name" value="FAD/NAD(P)-binding domain"/>
    <property type="match status" value="1"/>
</dbReference>
<dbReference type="Pfam" id="PF16901">
    <property type="entry name" value="DAO_C"/>
    <property type="match status" value="1"/>
</dbReference>
<dbReference type="Proteomes" id="UP001200034">
    <property type="component" value="Unassembled WGS sequence"/>
</dbReference>
<feature type="non-terminal residue" evidence="10">
    <location>
        <position position="572"/>
    </location>
</feature>
<dbReference type="GO" id="GO:0005739">
    <property type="term" value="C:mitochondrion"/>
    <property type="evidence" value="ECO:0007669"/>
    <property type="project" value="TreeGrafter"/>
</dbReference>
<proteinExistence type="inferred from homology"/>